<proteinExistence type="predicted"/>
<keyword evidence="2" id="KW-1185">Reference proteome</keyword>
<dbReference type="SUPFAM" id="SSF117396">
    <property type="entry name" value="TM1631-like"/>
    <property type="match status" value="1"/>
</dbReference>
<dbReference type="RefSeq" id="WP_077276449.1">
    <property type="nucleotide sequence ID" value="NZ_CP019609.1"/>
</dbReference>
<dbReference type="InterPro" id="IPR002763">
    <property type="entry name" value="DUF72"/>
</dbReference>
<dbReference type="Proteomes" id="UP000188246">
    <property type="component" value="Chromosome"/>
</dbReference>
<gene>
    <name evidence="1" type="ORF">BW732_09135</name>
</gene>
<protein>
    <submittedName>
        <fullName evidence="1">Uncharacterized protein</fullName>
    </submittedName>
</protein>
<evidence type="ECO:0000313" key="1">
    <source>
        <dbReference type="EMBL" id="AQP54373.1"/>
    </source>
</evidence>
<dbReference type="EMBL" id="CP019609">
    <property type="protein sequence ID" value="AQP54373.1"/>
    <property type="molecule type" value="Genomic_DNA"/>
</dbReference>
<dbReference type="Gene3D" id="3.20.20.410">
    <property type="entry name" value="Protein of unknown function UPF0759"/>
    <property type="match status" value="1"/>
</dbReference>
<accession>A0A1Q2D7Y4</accession>
<dbReference type="AlphaFoldDB" id="A0A1Q2D7Y4"/>
<dbReference type="OrthoDB" id="9780310at2"/>
<dbReference type="InterPro" id="IPR036520">
    <property type="entry name" value="UPF0759_sf"/>
</dbReference>
<dbReference type="Pfam" id="PF01904">
    <property type="entry name" value="DUF72"/>
    <property type="match status" value="1"/>
</dbReference>
<dbReference type="PANTHER" id="PTHR30348">
    <property type="entry name" value="UNCHARACTERIZED PROTEIN YECE"/>
    <property type="match status" value="1"/>
</dbReference>
<sequence length="276" mass="32346">MINIGLTSFHEHGQLLNKNKLSLAEYASFFPIIELNTSFYGIKTSETSQKWCEQTPDRFQFIIKAYQSMTKHSDWQDNYGSEKEMYQAFHEFIAPLKQANKLAAILCQFPGYFDCSKENVNWLRRLRQWFPDDMLAIELRHASWYSERNQSGMLEFMKSHHFSLVIVDEPQVPIRSVPFLPVVTNQKFVYFRLHGRNKGNWLDTTEDWRKKRNLYCYSETEIYQLSEQLEKLHDAQCVAVIFNNNSAGDAGPNALTLKKQLDIDYSGLNPNQLSLF</sequence>
<reference evidence="1 2" key="1">
    <citation type="journal article" date="2010" name="Int. J. Syst. Evol. Microbiol.">
        <title>Vagococcus penaei sp. nov., isolated from spoilage microbiota of cooked shrimp (Penaeus vannamei).</title>
        <authorList>
            <person name="Jaffres E."/>
            <person name="Prevost H."/>
            <person name="Rossero A."/>
            <person name="Joffraud J.J."/>
            <person name="Dousset X."/>
        </authorList>
    </citation>
    <scope>NUCLEOTIDE SEQUENCE [LARGE SCALE GENOMIC DNA]</scope>
    <source>
        <strain evidence="1 2">CD276</strain>
    </source>
</reference>
<name>A0A1Q2D7Y4_9ENTE</name>
<organism evidence="1 2">
    <name type="scientific">Vagococcus penaei</name>
    <dbReference type="NCBI Taxonomy" id="633807"/>
    <lineage>
        <taxon>Bacteria</taxon>
        <taxon>Bacillati</taxon>
        <taxon>Bacillota</taxon>
        <taxon>Bacilli</taxon>
        <taxon>Lactobacillales</taxon>
        <taxon>Enterococcaceae</taxon>
        <taxon>Vagococcus</taxon>
    </lineage>
</organism>
<dbReference type="PANTHER" id="PTHR30348:SF13">
    <property type="entry name" value="UPF0759 PROTEIN YUNF"/>
    <property type="match status" value="1"/>
</dbReference>
<dbReference type="KEGG" id="vpi:BW732_09135"/>
<evidence type="ECO:0000313" key="2">
    <source>
        <dbReference type="Proteomes" id="UP000188246"/>
    </source>
</evidence>
<dbReference type="STRING" id="633807.BW732_09135"/>